<sequence>MLTLCQPDVQAMTITEMLARLKQYQLLPQFQQELIIDAAIAEIDCTPDEIAAAHQQLIAKYQLTSDAAKDQFCQQRGLTAEDLDALLTRLCRIEKFKQQTWGHKLESYFLQRKPTLDRVIYSILQVEDADLAQELYFRLQDDEQSFAELARHYAPETANSLVGPVELGAIHPDLAYLLSLSYPGQLWHPIPIGETLVILRLEQLLPARLDQAMRQRLLQELFDQWVGSGGEGWGVGSEGVRG</sequence>
<keyword evidence="4" id="KW-0697">Rotamase</keyword>
<evidence type="ECO:0000256" key="3">
    <source>
        <dbReference type="ARBA" id="ARBA00022729"/>
    </source>
</evidence>
<name>A0AA96WCQ5_9CYAN</name>
<reference evidence="6" key="1">
    <citation type="submission" date="2020-05" db="EMBL/GenBank/DDBJ databases">
        <authorList>
            <person name="Zhu T."/>
            <person name="Keshari N."/>
            <person name="Lu X."/>
        </authorList>
    </citation>
    <scope>NUCLEOTIDE SEQUENCE</scope>
    <source>
        <strain evidence="6">NK1-12</strain>
    </source>
</reference>
<dbReference type="GO" id="GO:0003755">
    <property type="term" value="F:peptidyl-prolyl cis-trans isomerase activity"/>
    <property type="evidence" value="ECO:0007669"/>
    <property type="project" value="UniProtKB-KW"/>
</dbReference>
<evidence type="ECO:0000256" key="2">
    <source>
        <dbReference type="ARBA" id="ARBA00013194"/>
    </source>
</evidence>
<organism evidence="6">
    <name type="scientific">Leptolyngbya sp. NK1-12</name>
    <dbReference type="NCBI Taxonomy" id="2547451"/>
    <lineage>
        <taxon>Bacteria</taxon>
        <taxon>Bacillati</taxon>
        <taxon>Cyanobacteriota</taxon>
        <taxon>Cyanophyceae</taxon>
        <taxon>Leptolyngbyales</taxon>
        <taxon>Leptolyngbyaceae</taxon>
        <taxon>Leptolyngbya group</taxon>
        <taxon>Leptolyngbya</taxon>
    </lineage>
</organism>
<evidence type="ECO:0000313" key="6">
    <source>
        <dbReference type="EMBL" id="WNZ22540.1"/>
    </source>
</evidence>
<dbReference type="PANTHER" id="PTHR47245:SF1">
    <property type="entry name" value="FOLDASE PROTEIN PRSA"/>
    <property type="match status" value="1"/>
</dbReference>
<dbReference type="RefSeq" id="WP_316434015.1">
    <property type="nucleotide sequence ID" value="NZ_CP053586.1"/>
</dbReference>
<protein>
    <recommendedName>
        <fullName evidence="2">peptidylprolyl isomerase</fullName>
        <ecNumber evidence="2">5.2.1.8</ecNumber>
    </recommendedName>
</protein>
<keyword evidence="3" id="KW-0732">Signal</keyword>
<dbReference type="PANTHER" id="PTHR47245">
    <property type="entry name" value="PEPTIDYLPROLYL ISOMERASE"/>
    <property type="match status" value="1"/>
</dbReference>
<accession>A0AA96WCQ5</accession>
<evidence type="ECO:0000256" key="4">
    <source>
        <dbReference type="ARBA" id="ARBA00023110"/>
    </source>
</evidence>
<dbReference type="InterPro" id="IPR050245">
    <property type="entry name" value="PrsA_foldase"/>
</dbReference>
<gene>
    <name evidence="6" type="ORF">HJG54_06485</name>
</gene>
<dbReference type="EC" id="5.2.1.8" evidence="2"/>
<dbReference type="EMBL" id="CP053586">
    <property type="protein sequence ID" value="WNZ22540.1"/>
    <property type="molecule type" value="Genomic_DNA"/>
</dbReference>
<evidence type="ECO:0000256" key="1">
    <source>
        <dbReference type="ARBA" id="ARBA00000971"/>
    </source>
</evidence>
<comment type="catalytic activity">
    <reaction evidence="1">
        <text>[protein]-peptidylproline (omega=180) = [protein]-peptidylproline (omega=0)</text>
        <dbReference type="Rhea" id="RHEA:16237"/>
        <dbReference type="Rhea" id="RHEA-COMP:10747"/>
        <dbReference type="Rhea" id="RHEA-COMP:10748"/>
        <dbReference type="ChEBI" id="CHEBI:83833"/>
        <dbReference type="ChEBI" id="CHEBI:83834"/>
        <dbReference type="EC" id="5.2.1.8"/>
    </reaction>
</comment>
<proteinExistence type="predicted"/>
<evidence type="ECO:0000256" key="5">
    <source>
        <dbReference type="ARBA" id="ARBA00023235"/>
    </source>
</evidence>
<dbReference type="SUPFAM" id="SSF54534">
    <property type="entry name" value="FKBP-like"/>
    <property type="match status" value="1"/>
</dbReference>
<dbReference type="AlphaFoldDB" id="A0AA96WCQ5"/>
<keyword evidence="5 6" id="KW-0413">Isomerase</keyword>